<dbReference type="AlphaFoldDB" id="A0A2P1PRX7"/>
<dbReference type="Gene3D" id="2.120.10.30">
    <property type="entry name" value="TolB, C-terminal domain"/>
    <property type="match status" value="1"/>
</dbReference>
<accession>A0A2P1PRX7</accession>
<dbReference type="EMBL" id="CP027860">
    <property type="protein sequence ID" value="AVP97606.1"/>
    <property type="molecule type" value="Genomic_DNA"/>
</dbReference>
<keyword evidence="1" id="KW-0732">Signal</keyword>
<dbReference type="KEGG" id="xba:C7S18_10530"/>
<proteinExistence type="predicted"/>
<reference evidence="2 3" key="2">
    <citation type="submission" date="2018-03" db="EMBL/GenBank/DDBJ databases">
        <authorList>
            <person name="Keele B.F."/>
        </authorList>
    </citation>
    <scope>NUCLEOTIDE SEQUENCE [LARGE SCALE GENOMIC DNA]</scope>
    <source>
        <strain evidence="2 3">D13</strain>
    </source>
</reference>
<gene>
    <name evidence="2" type="ORF">C7S18_10530</name>
</gene>
<evidence type="ECO:0008006" key="4">
    <source>
        <dbReference type="Google" id="ProtNLM"/>
    </source>
</evidence>
<dbReference type="Proteomes" id="UP000241074">
    <property type="component" value="Chromosome"/>
</dbReference>
<name>A0A2P1PRX7_9GAMM</name>
<protein>
    <recommendedName>
        <fullName evidence="4">SMP-30/Gluconolactonase/LRE-like region domain-containing protein</fullName>
    </recommendedName>
</protein>
<dbReference type="SUPFAM" id="SSF63829">
    <property type="entry name" value="Calcium-dependent phosphotriesterase"/>
    <property type="match status" value="1"/>
</dbReference>
<evidence type="ECO:0000313" key="3">
    <source>
        <dbReference type="Proteomes" id="UP000241074"/>
    </source>
</evidence>
<feature type="signal peptide" evidence="1">
    <location>
        <begin position="1"/>
        <end position="29"/>
    </location>
</feature>
<dbReference type="OrthoDB" id="7675395at2"/>
<reference evidence="2 3" key="1">
    <citation type="submission" date="2018-03" db="EMBL/GenBank/DDBJ databases">
        <title>Ahniella affigens gen. nov., sp. nov., a gammaproteobacterium isolated from sandy soil near a stream.</title>
        <authorList>
            <person name="Ko Y."/>
            <person name="Kim J.-H."/>
        </authorList>
    </citation>
    <scope>NUCLEOTIDE SEQUENCE [LARGE SCALE GENOMIC DNA]</scope>
    <source>
        <strain evidence="2 3">D13</strain>
    </source>
</reference>
<evidence type="ECO:0000313" key="2">
    <source>
        <dbReference type="EMBL" id="AVP97606.1"/>
    </source>
</evidence>
<evidence type="ECO:0000256" key="1">
    <source>
        <dbReference type="SAM" id="SignalP"/>
    </source>
</evidence>
<keyword evidence="3" id="KW-1185">Reference proteome</keyword>
<organism evidence="2 3">
    <name type="scientific">Ahniella affigens</name>
    <dbReference type="NCBI Taxonomy" id="2021234"/>
    <lineage>
        <taxon>Bacteria</taxon>
        <taxon>Pseudomonadati</taxon>
        <taxon>Pseudomonadota</taxon>
        <taxon>Gammaproteobacteria</taxon>
        <taxon>Lysobacterales</taxon>
        <taxon>Rhodanobacteraceae</taxon>
        <taxon>Ahniella</taxon>
    </lineage>
</organism>
<feature type="chain" id="PRO_5015183830" description="SMP-30/Gluconolactonase/LRE-like region domain-containing protein" evidence="1">
    <location>
        <begin position="30"/>
        <end position="305"/>
    </location>
</feature>
<sequence length="305" mass="33085">MGKLWQAHFSTPALLMAACLLFAVSASHSRERCETGIPKLQPTWQVTGLRHPESAELSRDGTFLYVSMVDGEADAADQKGQIARIGLDGTLLDADWLVGLNAPKGMALKGKRLFVSDLTELLEIDTKNARIIARHKIPDSEFLNDVALAPPGSSMPGAILVSDSAKGRISRLHLGKVVEWLRDPQLRSINGLLALPDALLVTTMQGLLLAINWRTQNITVLGSGLGDGDGIAKLADQRYLVSEWPGHLYLVQPGQPNHVLLDTQAEKRLLNDFLLLPPNRNNASPVLIIPHLEPGALTAFQLDCG</sequence>
<dbReference type="RefSeq" id="WP_106891526.1">
    <property type="nucleotide sequence ID" value="NZ_CP027860.1"/>
</dbReference>
<dbReference type="InterPro" id="IPR011042">
    <property type="entry name" value="6-blade_b-propeller_TolB-like"/>
</dbReference>
<dbReference type="PROSITE" id="PS51257">
    <property type="entry name" value="PROKAR_LIPOPROTEIN"/>
    <property type="match status" value="1"/>
</dbReference>